<proteinExistence type="predicted"/>
<comment type="caution">
    <text evidence="4">The sequence shown here is derived from an EMBL/GenBank/DDBJ whole genome shotgun (WGS) entry which is preliminary data.</text>
</comment>
<protein>
    <submittedName>
        <fullName evidence="4">Uncharacterized protein</fullName>
    </submittedName>
</protein>
<accession>A0ABV6QK12</accession>
<dbReference type="Proteomes" id="UP001589890">
    <property type="component" value="Unassembled WGS sequence"/>
</dbReference>
<gene>
    <name evidence="4" type="ORF">ACFFGN_13010</name>
</gene>
<feature type="chain" id="PRO_5046437567" evidence="3">
    <location>
        <begin position="34"/>
        <end position="775"/>
    </location>
</feature>
<feature type="region of interest" description="Disordered" evidence="1">
    <location>
        <begin position="694"/>
        <end position="775"/>
    </location>
</feature>
<keyword evidence="5" id="KW-1185">Reference proteome</keyword>
<feature type="compositionally biased region" description="Low complexity" evidence="1">
    <location>
        <begin position="724"/>
        <end position="742"/>
    </location>
</feature>
<feature type="signal peptide" evidence="3">
    <location>
        <begin position="1"/>
        <end position="33"/>
    </location>
</feature>
<keyword evidence="3" id="KW-0732">Signal</keyword>
<feature type="compositionally biased region" description="Basic and acidic residues" evidence="1">
    <location>
        <begin position="694"/>
        <end position="707"/>
    </location>
</feature>
<evidence type="ECO:0000256" key="2">
    <source>
        <dbReference type="SAM" id="Phobius"/>
    </source>
</evidence>
<evidence type="ECO:0000256" key="1">
    <source>
        <dbReference type="SAM" id="MobiDB-lite"/>
    </source>
</evidence>
<reference evidence="4 5" key="1">
    <citation type="submission" date="2024-09" db="EMBL/GenBank/DDBJ databases">
        <authorList>
            <person name="Sun Q."/>
            <person name="Mori K."/>
        </authorList>
    </citation>
    <scope>NUCLEOTIDE SEQUENCE [LARGE SCALE GENOMIC DNA]</scope>
    <source>
        <strain evidence="4 5">CGMCC 1.15906</strain>
    </source>
</reference>
<evidence type="ECO:0000313" key="4">
    <source>
        <dbReference type="EMBL" id="MFC0624991.1"/>
    </source>
</evidence>
<sequence length="775" mass="81760">MFRRVPRLSTGLCAGVGTGLLIAAWTAVPQATAAPVADEPAVRMTIDSFLPVAPKPGDTVKIAGTITNTGTVALSNPQALACIDHKRMDSRADLATLPPDGGACDGWDDSTARQAFEGPLAPQASARFTLSVPWDEWKISKKAGVYVVGAYLRADLADGQRDTVGKARTLMPVVPASTTMRKVDTAMVVPLRFRPTQLGGDQFSSGALAAALGPQGKLGRQLQSGIAKPVTWLADPGVIDDAKRIATGYQIRAAGNSTSPGPDSQNATAWLKKFDEARKQDSVVLLPYGDPDVDSLIGNGLTSLVSKSREKTSFFRFDGGTAPRSGLWLETGSANDRNLAKGSAGFPTQPSNIALVPSWSWPVEDRPVLTPKPFFNVSTPSGPGKTAKTVVADSALVAGGPDAATATSPIQVRQRFAAETALLSLTAPTGPVSAVALPSRSFDSDGRGTQVLLQGLDLPWINAVTLDQITTGQPRATAAPSMPRTTPGLNESQLRQIRQFDRQLQVYGALVTNPAPAVEPLRFQLLRAGSTAWRGRLVEAQRYLSFQVGTVNNQVNRVHLVRPPKARQIKVTLSGSKGTFPLSVVNELGQSAKVGLKVFSVNRSDLKIAPSNVITLLPRGKGTFHVQATAQQNGYIQAKVQVVTAAGEPVGPPQDIVIEAAQYGNVGWALVAASVALLFGVSLIRIYRRIRKERRDRGTPPPDDAKPVEPTPAPAPAPADDAKTVTPEAPTTEPVTANETPAVNVVPAEVKHPNDVPADSEAPETVREGAGRTDG</sequence>
<keyword evidence="2" id="KW-0812">Transmembrane</keyword>
<keyword evidence="2" id="KW-0472">Membrane</keyword>
<feature type="transmembrane region" description="Helical" evidence="2">
    <location>
        <begin position="666"/>
        <end position="687"/>
    </location>
</feature>
<organism evidence="4 5">
    <name type="scientific">Kribbella deserti</name>
    <dbReference type="NCBI Taxonomy" id="1926257"/>
    <lineage>
        <taxon>Bacteria</taxon>
        <taxon>Bacillati</taxon>
        <taxon>Actinomycetota</taxon>
        <taxon>Actinomycetes</taxon>
        <taxon>Propionibacteriales</taxon>
        <taxon>Kribbellaceae</taxon>
        <taxon>Kribbella</taxon>
    </lineage>
</organism>
<keyword evidence="2" id="KW-1133">Transmembrane helix</keyword>
<dbReference type="RefSeq" id="WP_380046929.1">
    <property type="nucleotide sequence ID" value="NZ_JBHLTC010000014.1"/>
</dbReference>
<name>A0ABV6QK12_9ACTN</name>
<evidence type="ECO:0000256" key="3">
    <source>
        <dbReference type="SAM" id="SignalP"/>
    </source>
</evidence>
<dbReference type="EMBL" id="JBHLTC010000014">
    <property type="protein sequence ID" value="MFC0624991.1"/>
    <property type="molecule type" value="Genomic_DNA"/>
</dbReference>
<feature type="compositionally biased region" description="Basic and acidic residues" evidence="1">
    <location>
        <begin position="764"/>
        <end position="775"/>
    </location>
</feature>
<evidence type="ECO:0000313" key="5">
    <source>
        <dbReference type="Proteomes" id="UP001589890"/>
    </source>
</evidence>